<dbReference type="PANTHER" id="PTHR42693:SF53">
    <property type="entry name" value="ENDO-4-O-SULFATASE"/>
    <property type="match status" value="1"/>
</dbReference>
<dbReference type="Pfam" id="PF00884">
    <property type="entry name" value="Sulfatase"/>
    <property type="match status" value="1"/>
</dbReference>
<evidence type="ECO:0000256" key="3">
    <source>
        <dbReference type="ARBA" id="ARBA00022801"/>
    </source>
</evidence>
<evidence type="ECO:0000256" key="2">
    <source>
        <dbReference type="ARBA" id="ARBA00022723"/>
    </source>
</evidence>
<dbReference type="Proteomes" id="UP000576082">
    <property type="component" value="Unassembled WGS sequence"/>
</dbReference>
<dbReference type="EMBL" id="JABANE010000138">
    <property type="protein sequence ID" value="NME72156.1"/>
    <property type="molecule type" value="Genomic_DNA"/>
</dbReference>
<feature type="domain" description="Sulfatase N-terminal" evidence="5">
    <location>
        <begin position="32"/>
        <end position="352"/>
    </location>
</feature>
<comment type="caution">
    <text evidence="6">The sequence shown here is derived from an EMBL/GenBank/DDBJ whole genome shotgun (WGS) entry which is preliminary data.</text>
</comment>
<reference evidence="6 7" key="1">
    <citation type="submission" date="2020-04" db="EMBL/GenBank/DDBJ databases">
        <title>Flammeovirga sp. SR4, a novel species isolated from seawater.</title>
        <authorList>
            <person name="Wang X."/>
        </authorList>
    </citation>
    <scope>NUCLEOTIDE SEQUENCE [LARGE SCALE GENOMIC DNA]</scope>
    <source>
        <strain evidence="6 7">ATCC 23126</strain>
    </source>
</reference>
<dbReference type="InterPro" id="IPR024607">
    <property type="entry name" value="Sulfatase_CS"/>
</dbReference>
<dbReference type="Gene3D" id="3.40.720.10">
    <property type="entry name" value="Alkaline Phosphatase, subunit A"/>
    <property type="match status" value="1"/>
</dbReference>
<accession>A0A7X9S0N0</accession>
<sequence length="469" mass="53274">MKAKVSFIALLLLSVIGIVSFEKPEKKKQKQPNLVVIMVDDMGWEDVGFNGCKDIPTPNIDRIANEGARFQEGYVSFPVCGPSRAGFLTGRYQDRFGFTTNPSIDPNNPTSGLPVEEETMAQVLKKADYNSAIIGKWHMGTHPNFHPLKRGFDYFYGFLSGGHHYLPELITLEDLSQVTKKWEWYSTKLRENYGKVEIKDYLTDELTDASIRYIKKQTEKDQHFMVYLASNAPHGPLEATEKYLSRFPNIENKRRKTYAAMVSAVDDGVGRILKTLEEEGIDENTLVVFLSDNGGSRKNASNNGSLRGFKTDLFEGGVRVPFAMRWKGVIPANQNITHPISSLDIMATIVAQNGIKINKERPLDGVDLIPYLTGKKKGAPHDYLFWRKWEQNCMAIRQGNLKLLANKNQEQNPTELYDIASDPNETTDVKAQNTAEADKLMEKWIGWNSEMKDRVFPTLNGDQWWKYLD</sequence>
<gene>
    <name evidence="6" type="ORF">HHU12_29615</name>
</gene>
<proteinExistence type="inferred from homology"/>
<keyword evidence="6" id="KW-0808">Transferase</keyword>
<dbReference type="PANTHER" id="PTHR42693">
    <property type="entry name" value="ARYLSULFATASE FAMILY MEMBER"/>
    <property type="match status" value="1"/>
</dbReference>
<evidence type="ECO:0000256" key="1">
    <source>
        <dbReference type="ARBA" id="ARBA00008779"/>
    </source>
</evidence>
<keyword evidence="4" id="KW-0106">Calcium</keyword>
<evidence type="ECO:0000256" key="4">
    <source>
        <dbReference type="ARBA" id="ARBA00022837"/>
    </source>
</evidence>
<evidence type="ECO:0000313" key="6">
    <source>
        <dbReference type="EMBL" id="NME72156.1"/>
    </source>
</evidence>
<keyword evidence="2" id="KW-0479">Metal-binding</keyword>
<dbReference type="Gene3D" id="3.30.1120.10">
    <property type="match status" value="1"/>
</dbReference>
<dbReference type="RefSeq" id="WP_169660348.1">
    <property type="nucleotide sequence ID" value="NZ_JABANE010000138.1"/>
</dbReference>
<dbReference type="GO" id="GO:0016740">
    <property type="term" value="F:transferase activity"/>
    <property type="evidence" value="ECO:0007669"/>
    <property type="project" value="UniProtKB-KW"/>
</dbReference>
<protein>
    <submittedName>
        <fullName evidence="6">Sulfatase-like hydrolase/transferase</fullName>
    </submittedName>
</protein>
<name>A0A7X9S0N0_9BACT</name>
<organism evidence="6 7">
    <name type="scientific">Flammeovirga aprica JL-4</name>
    <dbReference type="NCBI Taxonomy" id="694437"/>
    <lineage>
        <taxon>Bacteria</taxon>
        <taxon>Pseudomonadati</taxon>
        <taxon>Bacteroidota</taxon>
        <taxon>Cytophagia</taxon>
        <taxon>Cytophagales</taxon>
        <taxon>Flammeovirgaceae</taxon>
        <taxon>Flammeovirga</taxon>
    </lineage>
</organism>
<dbReference type="AlphaFoldDB" id="A0A7X9S0N0"/>
<dbReference type="InterPro" id="IPR017850">
    <property type="entry name" value="Alkaline_phosphatase_core_sf"/>
</dbReference>
<dbReference type="GO" id="GO:0004065">
    <property type="term" value="F:arylsulfatase activity"/>
    <property type="evidence" value="ECO:0007669"/>
    <property type="project" value="TreeGrafter"/>
</dbReference>
<evidence type="ECO:0000259" key="5">
    <source>
        <dbReference type="Pfam" id="PF00884"/>
    </source>
</evidence>
<keyword evidence="7" id="KW-1185">Reference proteome</keyword>
<evidence type="ECO:0000313" key="7">
    <source>
        <dbReference type="Proteomes" id="UP000576082"/>
    </source>
</evidence>
<dbReference type="InterPro" id="IPR050738">
    <property type="entry name" value="Sulfatase"/>
</dbReference>
<dbReference type="InterPro" id="IPR000917">
    <property type="entry name" value="Sulfatase_N"/>
</dbReference>
<dbReference type="PROSITE" id="PS00523">
    <property type="entry name" value="SULFATASE_1"/>
    <property type="match status" value="1"/>
</dbReference>
<keyword evidence="3 6" id="KW-0378">Hydrolase</keyword>
<dbReference type="SUPFAM" id="SSF53649">
    <property type="entry name" value="Alkaline phosphatase-like"/>
    <property type="match status" value="1"/>
</dbReference>
<comment type="similarity">
    <text evidence="1">Belongs to the sulfatase family.</text>
</comment>
<dbReference type="GO" id="GO:0046872">
    <property type="term" value="F:metal ion binding"/>
    <property type="evidence" value="ECO:0007669"/>
    <property type="project" value="UniProtKB-KW"/>
</dbReference>